<reference evidence="2" key="1">
    <citation type="submission" date="2023-10" db="EMBL/GenBank/DDBJ databases">
        <authorList>
            <person name="Hackl T."/>
        </authorList>
    </citation>
    <scope>NUCLEOTIDE SEQUENCE</scope>
</reference>
<dbReference type="PANTHER" id="PTHR37015:SF2">
    <property type="entry name" value="REVERSE TRANSCRIPTASE DOMAIN-CONTAINING PROTEIN"/>
    <property type="match status" value="1"/>
</dbReference>
<evidence type="ECO:0000313" key="2">
    <source>
        <dbReference type="EMBL" id="CAJ2512661.1"/>
    </source>
</evidence>
<organism evidence="2 3">
    <name type="scientific">Anthostomella pinea</name>
    <dbReference type="NCBI Taxonomy" id="933095"/>
    <lineage>
        <taxon>Eukaryota</taxon>
        <taxon>Fungi</taxon>
        <taxon>Dikarya</taxon>
        <taxon>Ascomycota</taxon>
        <taxon>Pezizomycotina</taxon>
        <taxon>Sordariomycetes</taxon>
        <taxon>Xylariomycetidae</taxon>
        <taxon>Xylariales</taxon>
        <taxon>Xylariaceae</taxon>
        <taxon>Anthostomella</taxon>
    </lineage>
</organism>
<dbReference type="Proteomes" id="UP001295740">
    <property type="component" value="Unassembled WGS sequence"/>
</dbReference>
<proteinExistence type="predicted"/>
<keyword evidence="3" id="KW-1185">Reference proteome</keyword>
<dbReference type="EMBL" id="CAUWAG010000020">
    <property type="protein sequence ID" value="CAJ2512661.1"/>
    <property type="molecule type" value="Genomic_DNA"/>
</dbReference>
<dbReference type="PANTHER" id="PTHR37015">
    <property type="entry name" value="REVERSE TRANSCRIPTASE DOMAIN-CONTAINING PROTEIN"/>
    <property type="match status" value="1"/>
</dbReference>
<comment type="caution">
    <text evidence="2">The sequence shown here is derived from an EMBL/GenBank/DDBJ whole genome shotgun (WGS) entry which is preliminary data.</text>
</comment>
<protein>
    <submittedName>
        <fullName evidence="2">Uu.00g007800.m01.CDS01</fullName>
    </submittedName>
</protein>
<evidence type="ECO:0000313" key="3">
    <source>
        <dbReference type="Proteomes" id="UP001295740"/>
    </source>
</evidence>
<feature type="region of interest" description="Disordered" evidence="1">
    <location>
        <begin position="368"/>
        <end position="391"/>
    </location>
</feature>
<sequence>MASSSGSVFSETLQEIINAKLEELSKRRSDFESTKADIISALENENRPTERLGLLSRGVKTCFGVKTNQFGQIISDQSRDPDLELELKYLDRFLTQSKYDPSVSSELMRTWEESLFRHLDTQSLKFQYASLYAQLVTEWLSTEKSKANAGDDVAMMEGFEDVADTMKQDARRDWEKVVFEPANVNDDGLRAYLNHMFGLRSSEKTAKAMALQQFRTRVADSVPPLQWVADGLLSSDLLTDEKREVLRNFKNNPIILAEVADVLNMRLAALETWSWGPSVPLEQRRKISGIYNVLMHEDLLQALFLHYLGVKWSMFLKSAFEDFRNFPGAWKSSFKDIPKMDMQRRGYYLGGENRKRCVQAIRDRDLSQSLLHGQPDGKDTQQNESLEGEEEVEFRTNIDRDNNKAVRYAQQQGPLMQQRQGHLMAQRAGRGMAPVNYMKPDDDEEDGEPEAKRPMEAKQRLIRLLSTEIAVNTKLNGEITAFHSMFESWNSLLPHTSMLTVMLLFGVSKTWIGFFTKFLKAPLKFLEDEPSAAPRTRCRGTPASHVLSDIFGESMLFCLDFAVNQSTGGSVLFRMHDDFWFWSRDHSVAVTAWKSVSDFVNATGTYISPSKSGTVRISRESTVSLDIDRSLPEGDIRWGFLKLSTQTGRFEIDQTIVDKHVTDLRKQLYDKRKSIISFIQAWNTYAATFFTSNFGKPANCFGQDHVDQMLATHQRIQREVFSPSSSASLIGEGNTSEGVSSVVDYLKKLMAERFGVSDIPDAYLFFPIELGGLDLKSPFISILQVRNTVLPDPTRILDTFLEAERDNYNVRKAAFDKGWVHHQGLDNPNWQPESQRDRETFMSFDEFARYRQDMNYNFHNDLEKVYKKLLELPSEEGIIGCSKVTNGIQALSGQGNLKGIHHNWHGMDPYWRWIAQLHGPEAMDRFGGLNIVEPGLLPIGMVSIFRDKRVKWQG</sequence>
<accession>A0AAI8VX31</accession>
<feature type="region of interest" description="Disordered" evidence="1">
    <location>
        <begin position="433"/>
        <end position="455"/>
    </location>
</feature>
<dbReference type="AlphaFoldDB" id="A0AAI8VX31"/>
<gene>
    <name evidence="2" type="ORF">KHLLAP_LOCUS13129</name>
</gene>
<name>A0AAI8VX31_9PEZI</name>
<evidence type="ECO:0000256" key="1">
    <source>
        <dbReference type="SAM" id="MobiDB-lite"/>
    </source>
</evidence>